<dbReference type="Proteomes" id="UP000484988">
    <property type="component" value="Unassembled WGS sequence"/>
</dbReference>
<proteinExistence type="predicted"/>
<feature type="compositionally biased region" description="Low complexity" evidence="1">
    <location>
        <begin position="71"/>
        <end position="86"/>
    </location>
</feature>
<feature type="region of interest" description="Disordered" evidence="1">
    <location>
        <begin position="46"/>
        <end position="92"/>
    </location>
</feature>
<dbReference type="EMBL" id="BLLG01000006">
    <property type="protein sequence ID" value="GFH36427.1"/>
    <property type="molecule type" value="Genomic_DNA"/>
</dbReference>
<dbReference type="AlphaFoldDB" id="A0A6A0AXV9"/>
<accession>A0A6A0AXV9</accession>
<sequence length="92" mass="9680">MLFRTAICSVTIRHPAGNSEGRGFLRPHPNEVPVRILLPDRFASAGGNRSIGPVPEAARPGNRAGPTTRAGMNDGMNDGINDGMNGVTSRPC</sequence>
<reference evidence="2 3" key="1">
    <citation type="submission" date="2020-02" db="EMBL/GenBank/DDBJ databases">
        <title>Whole Genome Shotgun Sequence of Streptomyces sp. strain CWH03.</title>
        <authorList>
            <person name="Dohra H."/>
            <person name="Kodani S."/>
            <person name="Yamamura H."/>
        </authorList>
    </citation>
    <scope>NUCLEOTIDE SEQUENCE [LARGE SCALE GENOMIC DNA]</scope>
    <source>
        <strain evidence="2 3">CWH03</strain>
    </source>
</reference>
<gene>
    <name evidence="2" type="ORF">SCWH03_26550</name>
</gene>
<comment type="caution">
    <text evidence="2">The sequence shown here is derived from an EMBL/GenBank/DDBJ whole genome shotgun (WGS) entry which is preliminary data.</text>
</comment>
<name>A0A6A0AXV9_9ACTN</name>
<organism evidence="2 3">
    <name type="scientific">Streptomyces pacificus</name>
    <dbReference type="NCBI Taxonomy" id="2705029"/>
    <lineage>
        <taxon>Bacteria</taxon>
        <taxon>Bacillati</taxon>
        <taxon>Actinomycetota</taxon>
        <taxon>Actinomycetes</taxon>
        <taxon>Kitasatosporales</taxon>
        <taxon>Streptomycetaceae</taxon>
        <taxon>Streptomyces</taxon>
    </lineage>
</organism>
<evidence type="ECO:0000313" key="3">
    <source>
        <dbReference type="Proteomes" id="UP000484988"/>
    </source>
</evidence>
<evidence type="ECO:0000256" key="1">
    <source>
        <dbReference type="SAM" id="MobiDB-lite"/>
    </source>
</evidence>
<protein>
    <submittedName>
        <fullName evidence="2">Uncharacterized protein</fullName>
    </submittedName>
</protein>
<evidence type="ECO:0000313" key="2">
    <source>
        <dbReference type="EMBL" id="GFH36427.1"/>
    </source>
</evidence>
<keyword evidence="3" id="KW-1185">Reference proteome</keyword>